<comment type="catalytic activity">
    <reaction evidence="1">
        <text>L-threonine = 2-oxobutanoate + NH4(+)</text>
        <dbReference type="Rhea" id="RHEA:22108"/>
        <dbReference type="ChEBI" id="CHEBI:16763"/>
        <dbReference type="ChEBI" id="CHEBI:28938"/>
        <dbReference type="ChEBI" id="CHEBI:57926"/>
        <dbReference type="EC" id="4.3.1.19"/>
    </reaction>
</comment>
<evidence type="ECO:0000256" key="5">
    <source>
        <dbReference type="ARBA" id="ARBA00022898"/>
    </source>
</evidence>
<dbReference type="Proteomes" id="UP001235874">
    <property type="component" value="Chromosome"/>
</dbReference>
<evidence type="ECO:0000259" key="9">
    <source>
        <dbReference type="Pfam" id="PF00291"/>
    </source>
</evidence>
<dbReference type="GO" id="GO:0003941">
    <property type="term" value="F:L-serine ammonia-lyase activity"/>
    <property type="evidence" value="ECO:0007669"/>
    <property type="project" value="TreeGrafter"/>
</dbReference>
<evidence type="ECO:0000256" key="2">
    <source>
        <dbReference type="ARBA" id="ARBA00001933"/>
    </source>
</evidence>
<dbReference type="GO" id="GO:0006565">
    <property type="term" value="P:L-serine catabolic process"/>
    <property type="evidence" value="ECO:0007669"/>
    <property type="project" value="TreeGrafter"/>
</dbReference>
<dbReference type="GO" id="GO:0004794">
    <property type="term" value="F:threonine deaminase activity"/>
    <property type="evidence" value="ECO:0007669"/>
    <property type="project" value="UniProtKB-EC"/>
</dbReference>
<dbReference type="FunFam" id="3.40.50.1100:FF:000005">
    <property type="entry name" value="Threonine dehydratase catabolic"/>
    <property type="match status" value="1"/>
</dbReference>
<protein>
    <recommendedName>
        <fullName evidence="4">threonine ammonia-lyase</fullName>
        <ecNumber evidence="4">4.3.1.19</ecNumber>
    </recommendedName>
    <alternativeName>
        <fullName evidence="8">Threonine deaminase</fullName>
    </alternativeName>
</protein>
<evidence type="ECO:0000256" key="7">
    <source>
        <dbReference type="ARBA" id="ARBA00025527"/>
    </source>
</evidence>
<dbReference type="EC" id="4.3.1.19" evidence="4"/>
<proteinExistence type="inferred from homology"/>
<dbReference type="GO" id="GO:0006567">
    <property type="term" value="P:L-threonine catabolic process"/>
    <property type="evidence" value="ECO:0007669"/>
    <property type="project" value="TreeGrafter"/>
</dbReference>
<dbReference type="InterPro" id="IPR036052">
    <property type="entry name" value="TrpB-like_PALP_sf"/>
</dbReference>
<keyword evidence="6" id="KW-0456">Lyase</keyword>
<dbReference type="GO" id="GO:0009097">
    <property type="term" value="P:isoleucine biosynthetic process"/>
    <property type="evidence" value="ECO:0007669"/>
    <property type="project" value="TreeGrafter"/>
</dbReference>
<comment type="cofactor">
    <cofactor evidence="2">
        <name>pyridoxal 5'-phosphate</name>
        <dbReference type="ChEBI" id="CHEBI:597326"/>
    </cofactor>
</comment>
<dbReference type="InterPro" id="IPR050147">
    <property type="entry name" value="Ser/Thr_Dehydratase"/>
</dbReference>
<dbReference type="Pfam" id="PF00291">
    <property type="entry name" value="PALP"/>
    <property type="match status" value="1"/>
</dbReference>
<name>A0AAJ6HY74_9ACTN</name>
<keyword evidence="5" id="KW-0663">Pyridoxal phosphate</keyword>
<evidence type="ECO:0000256" key="8">
    <source>
        <dbReference type="ARBA" id="ARBA00031427"/>
    </source>
</evidence>
<keyword evidence="11" id="KW-1185">Reference proteome</keyword>
<evidence type="ECO:0000256" key="4">
    <source>
        <dbReference type="ARBA" id="ARBA00012096"/>
    </source>
</evidence>
<comment type="function">
    <text evidence="7">Catalyzes the anaerobic formation of alpha-ketobutyrate and ammonia from threonine in a two-step reaction. The first step involved a dehydration of threonine and a production of enamine intermediates (aminocrotonate), which tautomerizes to its imine form (iminobutyrate). Both intermediates are unstable and short-lived. The second step is the nonenzymatic hydrolysis of the enamine/imine intermediates to form 2-ketobutyrate and free ammonia. In the low water environment of the cell, the second step is accelerated by RidA.</text>
</comment>
<dbReference type="SUPFAM" id="SSF53686">
    <property type="entry name" value="Tryptophan synthase beta subunit-like PLP-dependent enzymes"/>
    <property type="match status" value="1"/>
</dbReference>
<evidence type="ECO:0000256" key="3">
    <source>
        <dbReference type="ARBA" id="ARBA00010869"/>
    </source>
</evidence>
<sequence length="343" mass="35527">MNGEPSVASITWAAEVLRPVVRRTPLDPNARLSAAAGVPVWLKREDLQLCRSYKVRGAYNAIASLTAGQRAHGVVCASAGNHGQGVAFTCRQLAVPGRVFLPATVTRQKRERIAALGDGVVRTVVVAGADFAATTTAALEDCERTGGAYVHPFDNPAVVAGQATVAVEVVEQLGGGVGTVIVPVGGGGLVAGMLTWLKHRLPGVTVIGAEPAGAASMRAALDHGGPTALRPIDTFVDGAAVPSVGRIGYRVVRDLLDELVSVPEDAVCAEMVDLYQTDGIIAEPAGALASAALRMPLRSPLRGAVVCVLSGGNNDIHRYGEILERTGRYVGREVNRPQLVTGG</sequence>
<dbReference type="KEGG" id="mprn:Q3V37_15210"/>
<dbReference type="InterPro" id="IPR001926">
    <property type="entry name" value="TrpB-like_PALP"/>
</dbReference>
<evidence type="ECO:0000313" key="11">
    <source>
        <dbReference type="Proteomes" id="UP001235874"/>
    </source>
</evidence>
<dbReference type="EMBL" id="CP130472">
    <property type="protein sequence ID" value="WLS48462.1"/>
    <property type="molecule type" value="Genomic_DNA"/>
</dbReference>
<comment type="similarity">
    <text evidence="3">Belongs to the serine/threonine dehydratase family.</text>
</comment>
<feature type="domain" description="Tryptophan synthase beta chain-like PALP" evidence="9">
    <location>
        <begin position="19"/>
        <end position="311"/>
    </location>
</feature>
<organism evidence="10 11">
    <name type="scientific">Micromonospora profundi</name>
    <dbReference type="NCBI Taxonomy" id="1420889"/>
    <lineage>
        <taxon>Bacteria</taxon>
        <taxon>Bacillati</taxon>
        <taxon>Actinomycetota</taxon>
        <taxon>Actinomycetes</taxon>
        <taxon>Micromonosporales</taxon>
        <taxon>Micromonosporaceae</taxon>
        <taxon>Micromonospora</taxon>
    </lineage>
</organism>
<evidence type="ECO:0000256" key="1">
    <source>
        <dbReference type="ARBA" id="ARBA00001274"/>
    </source>
</evidence>
<gene>
    <name evidence="10" type="ORF">Q3V37_15210</name>
</gene>
<evidence type="ECO:0000256" key="6">
    <source>
        <dbReference type="ARBA" id="ARBA00023239"/>
    </source>
</evidence>
<accession>A0AAJ6HY74</accession>
<dbReference type="RefSeq" id="WP_053657877.1">
    <property type="nucleotide sequence ID" value="NZ_CP130472.1"/>
</dbReference>
<dbReference type="AlphaFoldDB" id="A0AAJ6HY74"/>
<dbReference type="Gene3D" id="3.40.50.1100">
    <property type="match status" value="2"/>
</dbReference>
<dbReference type="CDD" id="cd01562">
    <property type="entry name" value="Thr-dehyd"/>
    <property type="match status" value="1"/>
</dbReference>
<reference evidence="10 11" key="1">
    <citation type="submission" date="2023-07" db="EMBL/GenBank/DDBJ databases">
        <title>Micromonospora profundi TRM 95458 converts glycerol to a new osmotic compound.</title>
        <authorList>
            <person name="Lu D."/>
        </authorList>
    </citation>
    <scope>NUCLEOTIDE SEQUENCE [LARGE SCALE GENOMIC DNA]</scope>
    <source>
        <strain evidence="10 11">TRM95458</strain>
    </source>
</reference>
<evidence type="ECO:0000313" key="10">
    <source>
        <dbReference type="EMBL" id="WLS48462.1"/>
    </source>
</evidence>
<dbReference type="PANTHER" id="PTHR48078:SF11">
    <property type="entry name" value="THREONINE DEHYDRATASE, MITOCHONDRIAL"/>
    <property type="match status" value="1"/>
</dbReference>
<dbReference type="PANTHER" id="PTHR48078">
    <property type="entry name" value="THREONINE DEHYDRATASE, MITOCHONDRIAL-RELATED"/>
    <property type="match status" value="1"/>
</dbReference>